<gene>
    <name evidence="1" type="ORF">ACFQ1S_28860</name>
</gene>
<dbReference type="Proteomes" id="UP001597045">
    <property type="component" value="Unassembled WGS sequence"/>
</dbReference>
<dbReference type="EMBL" id="JBHTIS010002075">
    <property type="protein sequence ID" value="MFD1049263.1"/>
    <property type="molecule type" value="Genomic_DNA"/>
</dbReference>
<sequence>VRGSASALREHLARLSTVDAATVALAPRIVDVNRGGVTDGVPRILHTGSHVRYRGRVHEYPVVDDGSPMEIRSVDLELLHDGYDPDVLRTKDKHRRNMALLQATLVEDPDNPRWPFYAVRDGASLLSATAIADLCRRSSELAGTEDVAARTYYRDTLINACYAMTARGRWGSVAAWCDELDELSGPTDAQYFRAVVAVMSGQAGPDELRRTAAVREDHDMSETSGICRSGEHLDAATALLIERVHGPDPADEYRQLIEPWTDMFFLNSRLRRRPPGS</sequence>
<keyword evidence="2" id="KW-1185">Reference proteome</keyword>
<reference evidence="2" key="1">
    <citation type="journal article" date="2019" name="Int. J. Syst. Evol. Microbiol.">
        <title>The Global Catalogue of Microorganisms (GCM) 10K type strain sequencing project: providing services to taxonomists for standard genome sequencing and annotation.</title>
        <authorList>
            <consortium name="The Broad Institute Genomics Platform"/>
            <consortium name="The Broad Institute Genome Sequencing Center for Infectious Disease"/>
            <person name="Wu L."/>
            <person name="Ma J."/>
        </authorList>
    </citation>
    <scope>NUCLEOTIDE SEQUENCE [LARGE SCALE GENOMIC DNA]</scope>
    <source>
        <strain evidence="2">JCM 31486</strain>
    </source>
</reference>
<name>A0ABW3MFA2_9PSEU</name>
<organism evidence="1 2">
    <name type="scientific">Kibdelosporangium lantanae</name>
    <dbReference type="NCBI Taxonomy" id="1497396"/>
    <lineage>
        <taxon>Bacteria</taxon>
        <taxon>Bacillati</taxon>
        <taxon>Actinomycetota</taxon>
        <taxon>Actinomycetes</taxon>
        <taxon>Pseudonocardiales</taxon>
        <taxon>Pseudonocardiaceae</taxon>
        <taxon>Kibdelosporangium</taxon>
    </lineage>
</organism>
<protein>
    <submittedName>
        <fullName evidence="1">Uncharacterized protein</fullName>
    </submittedName>
</protein>
<evidence type="ECO:0000313" key="1">
    <source>
        <dbReference type="EMBL" id="MFD1049263.1"/>
    </source>
</evidence>
<comment type="caution">
    <text evidence="1">The sequence shown here is derived from an EMBL/GenBank/DDBJ whole genome shotgun (WGS) entry which is preliminary data.</text>
</comment>
<evidence type="ECO:0000313" key="2">
    <source>
        <dbReference type="Proteomes" id="UP001597045"/>
    </source>
</evidence>
<proteinExistence type="predicted"/>
<accession>A0ABW3MFA2</accession>
<feature type="non-terminal residue" evidence="1">
    <location>
        <position position="1"/>
    </location>
</feature>